<dbReference type="InterPro" id="IPR018201">
    <property type="entry name" value="Ketoacyl_synth_AS"/>
</dbReference>
<dbReference type="Pfam" id="PF23297">
    <property type="entry name" value="ACP_SdgA_C"/>
    <property type="match status" value="1"/>
</dbReference>
<dbReference type="CDD" id="cd05195">
    <property type="entry name" value="enoyl_red"/>
    <property type="match status" value="1"/>
</dbReference>
<dbReference type="PROSITE" id="PS00606">
    <property type="entry name" value="KS3_1"/>
    <property type="match status" value="1"/>
</dbReference>
<dbReference type="CDD" id="cd02440">
    <property type="entry name" value="AdoMet_MTases"/>
    <property type="match status" value="1"/>
</dbReference>
<dbReference type="InterPro" id="IPR050091">
    <property type="entry name" value="PKS_NRPS_Biosynth_Enz"/>
</dbReference>
<protein>
    <recommendedName>
        <fullName evidence="14">Carrier domain-containing protein</fullName>
    </recommendedName>
</protein>
<dbReference type="GO" id="GO:0032259">
    <property type="term" value="P:methylation"/>
    <property type="evidence" value="ECO:0007669"/>
    <property type="project" value="UniProtKB-KW"/>
</dbReference>
<dbReference type="Pfam" id="PF00109">
    <property type="entry name" value="ketoacyl-synt"/>
    <property type="match status" value="1"/>
</dbReference>
<dbReference type="Pfam" id="PF16197">
    <property type="entry name" value="KAsynt_C_assoc"/>
    <property type="match status" value="1"/>
</dbReference>
<dbReference type="SMART" id="SM00826">
    <property type="entry name" value="PKS_DH"/>
    <property type="match status" value="1"/>
</dbReference>
<dbReference type="GO" id="GO:0016491">
    <property type="term" value="F:oxidoreductase activity"/>
    <property type="evidence" value="ECO:0007669"/>
    <property type="project" value="UniProtKB-KW"/>
</dbReference>
<dbReference type="Pfam" id="PF08659">
    <property type="entry name" value="KR"/>
    <property type="match status" value="1"/>
</dbReference>
<feature type="domain" description="Ketosynthase family 3 (KS3)" evidence="10">
    <location>
        <begin position="1"/>
        <end position="420"/>
    </location>
</feature>
<keyword evidence="4" id="KW-0521">NADP</keyword>
<dbReference type="InterPro" id="IPR042104">
    <property type="entry name" value="PKS_dehydratase_sf"/>
</dbReference>
<dbReference type="InterPro" id="IPR036736">
    <property type="entry name" value="ACP-like_sf"/>
</dbReference>
<dbReference type="InterPro" id="IPR013149">
    <property type="entry name" value="ADH-like_C"/>
</dbReference>
<keyword evidence="1" id="KW-0596">Phosphopantetheine</keyword>
<dbReference type="InterPro" id="IPR013154">
    <property type="entry name" value="ADH-like_N"/>
</dbReference>
<dbReference type="Gene3D" id="3.40.47.10">
    <property type="match status" value="1"/>
</dbReference>
<keyword evidence="3" id="KW-0808">Transferase</keyword>
<dbReference type="InterPro" id="IPR036291">
    <property type="entry name" value="NAD(P)-bd_dom_sf"/>
</dbReference>
<dbReference type="CDD" id="cd00833">
    <property type="entry name" value="PKS"/>
    <property type="match status" value="1"/>
</dbReference>
<dbReference type="SMART" id="SM00829">
    <property type="entry name" value="PKS_ER"/>
    <property type="match status" value="1"/>
</dbReference>
<dbReference type="SUPFAM" id="SSF47336">
    <property type="entry name" value="ACP-like"/>
    <property type="match status" value="1"/>
</dbReference>
<dbReference type="InterPro" id="IPR011032">
    <property type="entry name" value="GroES-like_sf"/>
</dbReference>
<evidence type="ECO:0000313" key="13">
    <source>
        <dbReference type="Proteomes" id="UP001305414"/>
    </source>
</evidence>
<dbReference type="InterPro" id="IPR014031">
    <property type="entry name" value="Ketoacyl_synth_C"/>
</dbReference>
<dbReference type="Pfam" id="PF08242">
    <property type="entry name" value="Methyltransf_12"/>
    <property type="match status" value="1"/>
</dbReference>
<dbReference type="Proteomes" id="UP001305414">
    <property type="component" value="Unassembled WGS sequence"/>
</dbReference>
<dbReference type="SUPFAM" id="SSF53335">
    <property type="entry name" value="S-adenosyl-L-methionine-dependent methyltransferases"/>
    <property type="match status" value="1"/>
</dbReference>
<evidence type="ECO:0000259" key="11">
    <source>
        <dbReference type="PROSITE" id="PS52019"/>
    </source>
</evidence>
<dbReference type="SMART" id="SM00823">
    <property type="entry name" value="PKS_PP"/>
    <property type="match status" value="1"/>
</dbReference>
<dbReference type="PANTHER" id="PTHR43775:SF50">
    <property type="entry name" value="HIGHLY REDUCING POLYKETIDE SYNTHASE SRDA"/>
    <property type="match status" value="1"/>
</dbReference>
<dbReference type="InterPro" id="IPR049900">
    <property type="entry name" value="PKS_mFAS_DH"/>
</dbReference>
<evidence type="ECO:0000259" key="10">
    <source>
        <dbReference type="PROSITE" id="PS52004"/>
    </source>
</evidence>
<dbReference type="InterPro" id="IPR006162">
    <property type="entry name" value="Ppantetheine_attach_site"/>
</dbReference>
<feature type="active site" description="Proton acceptor; for dehydratase activity" evidence="8">
    <location>
        <position position="1015"/>
    </location>
</feature>
<dbReference type="EMBL" id="JAWHQM010000002">
    <property type="protein sequence ID" value="KAK5625856.1"/>
    <property type="molecule type" value="Genomic_DNA"/>
</dbReference>
<keyword evidence="13" id="KW-1185">Reference proteome</keyword>
<dbReference type="GO" id="GO:0004315">
    <property type="term" value="F:3-oxoacyl-[acyl-carrier-protein] synthase activity"/>
    <property type="evidence" value="ECO:0007669"/>
    <property type="project" value="InterPro"/>
</dbReference>
<dbReference type="Gene3D" id="3.10.129.110">
    <property type="entry name" value="Polyketide synthase dehydratase"/>
    <property type="match status" value="1"/>
</dbReference>
<evidence type="ECO:0000256" key="4">
    <source>
        <dbReference type="ARBA" id="ARBA00022857"/>
    </source>
</evidence>
<dbReference type="SMART" id="SM00825">
    <property type="entry name" value="PKS_KS"/>
    <property type="match status" value="1"/>
</dbReference>
<feature type="domain" description="Carrier" evidence="9">
    <location>
        <begin position="2534"/>
        <end position="2612"/>
    </location>
</feature>
<accession>A0AAN7UIB2</accession>
<comment type="caution">
    <text evidence="12">The sequence shown here is derived from an EMBL/GenBank/DDBJ whole genome shotgun (WGS) entry which is preliminary data.</text>
</comment>
<keyword evidence="7" id="KW-0012">Acyltransferase</keyword>
<dbReference type="Gene3D" id="1.10.1200.10">
    <property type="entry name" value="ACP-like"/>
    <property type="match status" value="1"/>
</dbReference>
<dbReference type="InterPro" id="IPR032821">
    <property type="entry name" value="PKS_assoc"/>
</dbReference>
<dbReference type="GO" id="GO:0004312">
    <property type="term" value="F:fatty acid synthase activity"/>
    <property type="evidence" value="ECO:0007669"/>
    <property type="project" value="TreeGrafter"/>
</dbReference>
<dbReference type="Pfam" id="PF21089">
    <property type="entry name" value="PKS_DH_N"/>
    <property type="match status" value="1"/>
</dbReference>
<dbReference type="InterPro" id="IPR020806">
    <property type="entry name" value="PKS_PP-bd"/>
</dbReference>
<dbReference type="SUPFAM" id="SSF50129">
    <property type="entry name" value="GroES-like"/>
    <property type="match status" value="1"/>
</dbReference>
<dbReference type="Gene3D" id="3.90.180.10">
    <property type="entry name" value="Medium-chain alcohol dehydrogenases, catalytic domain"/>
    <property type="match status" value="1"/>
</dbReference>
<dbReference type="InterPro" id="IPR049552">
    <property type="entry name" value="PKS_DH_N"/>
</dbReference>
<dbReference type="GO" id="GO:0031177">
    <property type="term" value="F:phosphopantetheine binding"/>
    <property type="evidence" value="ECO:0007669"/>
    <property type="project" value="InterPro"/>
</dbReference>
<sequence length="2634" mass="288477">MGCRWPGGVRDNTAFWELLSNKKDGYQEFGDDHRFSTKGFYHPTPTYPGCTATLGGFLLHEDARLFDPTFFGIQPLEVETLDASQRKLLEVVYEACESAGETLDRLSGSRTGVFIGNFTTEQSIIQNRDPDHPRPYTSTGCGLSLLSNRISYIFNLRGPSMTVDTACSSSMYALHLAVRAINNGDCDNAIVAGSNWIFDPTMQIMMSRLGALSASSACHTFDASADGYARGEGFAALYLKSKDVAVHDSSPIRAFIRGTAINANGRTAGITHPSLHGQEAVIRAAYRNAGNLRPQDTSYFECHGTGTPVGDPIEIAAIGNVFSHNRSDDDPLYIGSVKTNIGHTESASAIAGIMKVVLALETGLIPPSIGIKALNPEIDFAKARVKVLTDLTTWPEGRLRRASINSFGFGGANGHCIIDHVNNILPGYLKPGVIFDGKSFASHDLVGGSTKFNNSSLSECSPNDTYTPPSNSRTIFGIGAGKFVTGISSTIGAPGLLSVKSKPQIRPDANATTRQLVLLPFSGHSEASVKLNINALGRALDRHSLADVAYTLAQKRSRLSYRSFRIVSRDAISLEGSLQQPTSSSPVKSAKLGFVFTGQGAQWHAMGRELLQYSVFKDTINHIEQVVSMLTPEIMSWTVSEVLLGNCPEGIVDQPVVSQTVCTALQIGLVDLLASWSIHPNAVTGHSSGEIAAAYTAGWIGAAEAISIAFCRGYIVTQNRQRGLMLAVGLGPDEIIPYLQGYHDSINIAAVNASNSVTLSGDVESVTRLSIDLEKDRVFNRKLKTSNNAYHSYHMRPLESKYSTMLAERLETLQREGLIHNRDCHPRVEWISTVNPEKIMTVKPSNSYWAANLVNPVQFSKALSAITISKSNPVDAFVEIGPHHALKGPSEQVLRSSGRSIPYLGSLVRHSNGQLSLLELCGRLFCLNSEVNLAVVNSTDEGEEQIHGCTAVDLPPYQYAYGPLNYHESRISKEYRHRIARHHDLIGSRLPGLSNLRPQWRNILRIDDVRWLSDHRLARDVVLPAAAYVVMAIEAATQAFCVTPESAQITGYYLRNVSIQSALKIPEDDYGVEVLLSLDLAGEVTTTTPTWANFSINSVTRDGNTWTQHCTGSVKACISQTKFHSNIDTNIDSRYIDKESWYRKFHELGLNYGPIFRGVSNIEADPARNIVRAKIDMNKTFDLFRGAESSYPLHPAALDALFQLVLIAIHGGQIEKARTAFIPLEISQLYIRYSNTDSWGIGVAKGQPRGLRGAYADIQLQDQNGNLVLDLTSLRCISFDGSQNAFEAKEGLKRPFSSPLARLIWKPDIRFITQQTMQTLYPPPHVDVDRTFLFNSINSIATLTIVSIYTNYCTIFKHTGNCSQEIHYFLSWIKRRVLQEKTETMLKAKAMSNDERQDWLVALYRETGDVVEVKIIKLLYANIDDIIHGRRTGVEILVGEGLLTALYETGFAMIGAYPQLGCLLDGLGHINPHQKILELGGGTGGATRVAMKTLTIPETGIKRYSQFTFTDISTGFIEMAKKFLTPFHDISYSVLDMERDPIEQGHDNDYDVVIASQCLHATPNISKTLENCRKLLKTGGKLVFVENTQNTISHGLILGTLTGYWDGVPDGRIDSPFLDLTSWDEALRGAGFSGTEIVLEDHPQPYSTASTILSTSVGPQLAAPEGHRASPVHLLNGLGGPSDLLRRISDKLQRKNIATIENDLDTAMNTIARDSNVIAFLGTDYLLLDANVTELELFQHLARSVAHMIIITSCGIVKGRNPDASIVSGLFRTIGAENPASRFVTIDVDDDGLGADQGELVRFIVHRCLELPNLSPDKTEDREFSWHDGCIWVSRVMPDAQLSCRLGALSLPVERSRLLPLDSQGPIRAEFETPGILSSLYFRPYTELWVQVPDDFIEVKVAAVGLNWKDLGISAGRFDANNLSSEYAGTITKVGSAVTSFVVGDRVYGMGKGHFGNYTCVPSQFAHRLQPGDSMVEAATMPLVYMTAIYAFDYATNLKAGERVLIQSAAGGLGLAAIRLAQSRGAEVYATVGTEEKVEFLATVGLSRSRIFSSRDMDEFRNAVAATSGRGFDVILSVSKGEMLYESFRALSPLGRLIDVGRTDVTSCKSLGLELFQQNISFVSFDLGLVLDSDPSLGSKLMKAIDSYWRQGQIGPVHPYAVSDISQLHQVLLRFSKGTHIGKLVASFENPETLVRMVPAVPTARFDSEAQYVITGGFGGLGRSIIRWMVERGAKYILCLSRSGANNPEAYSLVRELAARGTSVNPVICDVGVQEEVVEAIQKAKNGRPIKGIIHAAMSLHDASFDKLSVKQWREGLAAKVHGTKHLHIATLSLSLDFFVMITSIESVVALATQSAYTAANNFQEAFARYRLRQGLPASTVSFGLISGVGILGHNATIRQSMDRNRVMNISEFSFLRSLEIAFIDSGKGCGSHRLGKDQDLLSSTSIIACLDPAAMANLKREWQHHTNSLGDPRWYSDRRVSIIMRALQDDYKYAENQIDHNTDQSPGAQSSVLEQLKSEFQEGIRGGAATRDKTQSLVADAIVGTVASLLSFEVSNISTAKSVAHYGVDSLIAAELRNWFALAFRADIPMLDVLDLHNTIEKLAELVVDRALTKMEQTKNQYDLSSPSNSQML</sequence>
<dbReference type="InterPro" id="IPR057326">
    <property type="entry name" value="KR_dom"/>
</dbReference>
<evidence type="ECO:0000256" key="1">
    <source>
        <dbReference type="ARBA" id="ARBA00022450"/>
    </source>
</evidence>
<keyword evidence="6" id="KW-0511">Multifunctional enzyme</keyword>
<dbReference type="SMART" id="SM00822">
    <property type="entry name" value="PKS_KR"/>
    <property type="match status" value="1"/>
</dbReference>
<evidence type="ECO:0000313" key="12">
    <source>
        <dbReference type="EMBL" id="KAK5625856.1"/>
    </source>
</evidence>
<name>A0AAN7UIB2_9PEZI</name>
<dbReference type="Pfam" id="PF00698">
    <property type="entry name" value="Acyl_transf_1"/>
    <property type="match status" value="1"/>
</dbReference>
<keyword evidence="5" id="KW-0560">Oxidoreductase</keyword>
<evidence type="ECO:0008006" key="14">
    <source>
        <dbReference type="Google" id="ProtNLM"/>
    </source>
</evidence>
<dbReference type="SMART" id="SM00827">
    <property type="entry name" value="PKS_AT"/>
    <property type="match status" value="1"/>
</dbReference>
<dbReference type="PANTHER" id="PTHR43775">
    <property type="entry name" value="FATTY ACID SYNTHASE"/>
    <property type="match status" value="1"/>
</dbReference>
<feature type="domain" description="PKS/mFAS DH" evidence="11">
    <location>
        <begin position="983"/>
        <end position="1285"/>
    </location>
</feature>
<dbReference type="Pfam" id="PF08240">
    <property type="entry name" value="ADH_N"/>
    <property type="match status" value="1"/>
</dbReference>
<dbReference type="PROSITE" id="PS50075">
    <property type="entry name" value="CARRIER"/>
    <property type="match status" value="1"/>
</dbReference>
<dbReference type="GO" id="GO:0008168">
    <property type="term" value="F:methyltransferase activity"/>
    <property type="evidence" value="ECO:0007669"/>
    <property type="project" value="UniProtKB-KW"/>
</dbReference>
<dbReference type="SUPFAM" id="SSF55048">
    <property type="entry name" value="Probable ACP-binding domain of malonyl-CoA ACP transacylase"/>
    <property type="match status" value="1"/>
</dbReference>
<evidence type="ECO:0000256" key="6">
    <source>
        <dbReference type="ARBA" id="ARBA00023268"/>
    </source>
</evidence>
<dbReference type="PROSITE" id="PS52019">
    <property type="entry name" value="PKS_MFAS_DH"/>
    <property type="match status" value="1"/>
</dbReference>
<dbReference type="GO" id="GO:0044550">
    <property type="term" value="P:secondary metabolite biosynthetic process"/>
    <property type="evidence" value="ECO:0007669"/>
    <property type="project" value="UniProtKB-ARBA"/>
</dbReference>
<dbReference type="InterPro" id="IPR029063">
    <property type="entry name" value="SAM-dependent_MTases_sf"/>
</dbReference>
<evidence type="ECO:0000256" key="5">
    <source>
        <dbReference type="ARBA" id="ARBA00023002"/>
    </source>
</evidence>
<dbReference type="InterPro" id="IPR016036">
    <property type="entry name" value="Malonyl_transacylase_ACP-bd"/>
</dbReference>
<dbReference type="Gene3D" id="3.40.50.720">
    <property type="entry name" value="NAD(P)-binding Rossmann-like Domain"/>
    <property type="match status" value="2"/>
</dbReference>
<dbReference type="InterPro" id="IPR014043">
    <property type="entry name" value="Acyl_transferase_dom"/>
</dbReference>
<gene>
    <name evidence="12" type="ORF">RRF57_001572</name>
</gene>
<dbReference type="InterPro" id="IPR009081">
    <property type="entry name" value="PP-bd_ACP"/>
</dbReference>
<dbReference type="InterPro" id="IPR049551">
    <property type="entry name" value="PKS_DH_C"/>
</dbReference>
<evidence type="ECO:0000259" key="9">
    <source>
        <dbReference type="PROSITE" id="PS50075"/>
    </source>
</evidence>
<dbReference type="InterPro" id="IPR013217">
    <property type="entry name" value="Methyltransf_12"/>
</dbReference>
<dbReference type="InterPro" id="IPR014030">
    <property type="entry name" value="Ketoacyl_synth_N"/>
</dbReference>
<dbReference type="InterPro" id="IPR020807">
    <property type="entry name" value="PKS_DH"/>
</dbReference>
<dbReference type="SUPFAM" id="SSF52151">
    <property type="entry name" value="FabD/lysophospholipase-like"/>
    <property type="match status" value="1"/>
</dbReference>
<dbReference type="InterPro" id="IPR020841">
    <property type="entry name" value="PKS_Beta-ketoAc_synthase_dom"/>
</dbReference>
<feature type="region of interest" description="C-terminal hotdog fold" evidence="8">
    <location>
        <begin position="1132"/>
        <end position="1285"/>
    </location>
</feature>
<feature type="region of interest" description="N-terminal hotdog fold" evidence="8">
    <location>
        <begin position="983"/>
        <end position="1121"/>
    </location>
</feature>
<evidence type="ECO:0000256" key="2">
    <source>
        <dbReference type="ARBA" id="ARBA00022553"/>
    </source>
</evidence>
<dbReference type="Pfam" id="PF14765">
    <property type="entry name" value="PS-DH"/>
    <property type="match status" value="1"/>
</dbReference>
<evidence type="ECO:0000256" key="8">
    <source>
        <dbReference type="PROSITE-ProRule" id="PRU01363"/>
    </source>
</evidence>
<dbReference type="PROSITE" id="PS00012">
    <property type="entry name" value="PHOSPHOPANTETHEINE"/>
    <property type="match status" value="1"/>
</dbReference>
<keyword evidence="2" id="KW-0597">Phosphoprotein</keyword>
<dbReference type="Pfam" id="PF02801">
    <property type="entry name" value="Ketoacyl-synt_C"/>
    <property type="match status" value="1"/>
</dbReference>
<dbReference type="InterPro" id="IPR016039">
    <property type="entry name" value="Thiolase-like"/>
</dbReference>
<evidence type="ECO:0000256" key="3">
    <source>
        <dbReference type="ARBA" id="ARBA00022679"/>
    </source>
</evidence>
<dbReference type="Pfam" id="PF00107">
    <property type="entry name" value="ADH_zinc_N"/>
    <property type="match status" value="1"/>
</dbReference>
<organism evidence="12 13">
    <name type="scientific">Xylaria bambusicola</name>
    <dbReference type="NCBI Taxonomy" id="326684"/>
    <lineage>
        <taxon>Eukaryota</taxon>
        <taxon>Fungi</taxon>
        <taxon>Dikarya</taxon>
        <taxon>Ascomycota</taxon>
        <taxon>Pezizomycotina</taxon>
        <taxon>Sordariomycetes</taxon>
        <taxon>Xylariomycetidae</taxon>
        <taxon>Xylariales</taxon>
        <taxon>Xylariaceae</taxon>
        <taxon>Xylaria</taxon>
    </lineage>
</organism>
<dbReference type="InterPro" id="IPR001227">
    <property type="entry name" value="Ac_transferase_dom_sf"/>
</dbReference>
<dbReference type="SUPFAM" id="SSF53901">
    <property type="entry name" value="Thiolase-like"/>
    <property type="match status" value="1"/>
</dbReference>
<reference evidence="12 13" key="1">
    <citation type="submission" date="2023-10" db="EMBL/GenBank/DDBJ databases">
        <title>Draft genome sequence of Xylaria bambusicola isolate GMP-LS, the root and basal stem rot pathogen of sugarcane in Indonesia.</title>
        <authorList>
            <person name="Selvaraj P."/>
            <person name="Muralishankar V."/>
            <person name="Muruganantham S."/>
            <person name="Sp S."/>
            <person name="Haryani S."/>
            <person name="Lau K.J.X."/>
            <person name="Naqvi N.I."/>
        </authorList>
    </citation>
    <scope>NUCLEOTIDE SEQUENCE [LARGE SCALE GENOMIC DNA]</scope>
    <source>
        <strain evidence="12">GMP-LS</strain>
    </source>
</reference>
<dbReference type="GO" id="GO:0006633">
    <property type="term" value="P:fatty acid biosynthetic process"/>
    <property type="evidence" value="ECO:0007669"/>
    <property type="project" value="InterPro"/>
</dbReference>
<dbReference type="InterPro" id="IPR016035">
    <property type="entry name" value="Acyl_Trfase/lysoPLipase"/>
</dbReference>
<evidence type="ECO:0000256" key="7">
    <source>
        <dbReference type="ARBA" id="ARBA00023315"/>
    </source>
</evidence>
<proteinExistence type="predicted"/>
<feature type="active site" description="Proton donor; for dehydratase activity" evidence="8">
    <location>
        <position position="1199"/>
    </location>
</feature>
<dbReference type="InterPro" id="IPR013968">
    <property type="entry name" value="PKS_KR"/>
</dbReference>
<dbReference type="Gene3D" id="3.40.50.150">
    <property type="entry name" value="Vaccinia Virus protein VP39"/>
    <property type="match status" value="1"/>
</dbReference>
<dbReference type="PROSITE" id="PS52004">
    <property type="entry name" value="KS3_2"/>
    <property type="match status" value="1"/>
</dbReference>
<dbReference type="SUPFAM" id="SSF51735">
    <property type="entry name" value="NAD(P)-binding Rossmann-fold domains"/>
    <property type="match status" value="2"/>
</dbReference>
<dbReference type="Gene3D" id="3.40.366.10">
    <property type="entry name" value="Malonyl-Coenzyme A Acyl Carrier Protein, domain 2"/>
    <property type="match status" value="1"/>
</dbReference>
<dbReference type="InterPro" id="IPR020843">
    <property type="entry name" value="ER"/>
</dbReference>